<protein>
    <submittedName>
        <fullName evidence="1">Uncharacterized protein</fullName>
    </submittedName>
</protein>
<dbReference type="Proteomes" id="UP000241474">
    <property type="component" value="Segment"/>
</dbReference>
<accession>E3W080</accession>
<reference evidence="1 4" key="1">
    <citation type="journal article" date="2011" name="Virol. J.">
        <title>Breaking the 1000-gene barrier for Mimivirus using ultra-deep genome and transcriptome sequencing.</title>
        <authorList>
            <person name="Legendre M."/>
            <person name="Santini S."/>
            <person name="Rico A."/>
            <person name="Abergel C."/>
            <person name="Claverie J.M."/>
        </authorList>
    </citation>
    <scope>NUCLEOTIDE SEQUENCE [LARGE SCALE GENOMIC DNA]</scope>
</reference>
<dbReference type="EMBL" id="HQ336222">
    <property type="protein sequence ID" value="ADO18392.1"/>
    <property type="molecule type" value="Genomic_DNA"/>
</dbReference>
<evidence type="ECO:0000313" key="3">
    <source>
        <dbReference type="EMBL" id="AKI81447.1"/>
    </source>
</evidence>
<proteinExistence type="predicted"/>
<evidence type="ECO:0000313" key="2">
    <source>
        <dbReference type="EMBL" id="AKI79556.1"/>
    </source>
</evidence>
<evidence type="ECO:0000313" key="6">
    <source>
        <dbReference type="Proteomes" id="UP000274448"/>
    </source>
</evidence>
<accession>A0A0G2Y8Y9</accession>
<dbReference type="EMBL" id="KM982401">
    <property type="protein sequence ID" value="AKI79556.1"/>
    <property type="molecule type" value="Genomic_DNA"/>
</dbReference>
<dbReference type="RefSeq" id="YP_003987300.1">
    <property type="nucleotide sequence ID" value="NC_014649.1"/>
</dbReference>
<gene>
    <name evidence="1" type="primary">L769b</name>
</gene>
<dbReference type="GeneID" id="9925428"/>
<evidence type="ECO:0000313" key="1">
    <source>
        <dbReference type="EMBL" id="ADO18392.1"/>
    </source>
</evidence>
<name>A0A0G2Y8Y9_MIMIV</name>
<evidence type="ECO:0000313" key="5">
    <source>
        <dbReference type="Proteomes" id="UP000241474"/>
    </source>
</evidence>
<dbReference type="KEGG" id="vg:9925428"/>
<dbReference type="Proteomes" id="UP000201519">
    <property type="component" value="Segment"/>
</dbReference>
<reference evidence="5 6" key="2">
    <citation type="submission" date="2014-10" db="EMBL/GenBank/DDBJ databases">
        <title>Pan-genome analysis of Brazilian lineage A amoebal mimiviruses.</title>
        <authorList>
            <person name="Assis F.L."/>
            <person name="Abrahao J.S."/>
            <person name="Kroon E.G."/>
            <person name="Dornas F.P."/>
            <person name="Andrade K.R."/>
            <person name="Borato P.V.M."/>
            <person name="Pilotto M.R."/>
            <person name="Benamar S."/>
            <person name="LaScola B."/>
            <person name="Colson P."/>
        </authorList>
    </citation>
    <scope>NUCLEOTIDE SEQUENCE [LARGE SCALE GENOMIC DNA]</scope>
    <source>
        <strain evidence="3 6">Amazonia</strain>
        <strain evidence="2 5">Oyster</strain>
    </source>
</reference>
<keyword evidence="4" id="KW-1185">Reference proteome</keyword>
<sequence>MNKYLVEHLSINYKHKRDEAVYYSMELQIVPKIYNYMITIGCIYSCPYKLSEFRKNVSYPVKEFLFGDKYITDFLLE</sequence>
<organismHost>
    <name type="scientific">Acanthamoeba polyphaga</name>
    <name type="common">Amoeba</name>
    <dbReference type="NCBI Taxonomy" id="5757"/>
</organismHost>
<evidence type="ECO:0000313" key="4">
    <source>
        <dbReference type="Proteomes" id="UP000201519"/>
    </source>
</evidence>
<dbReference type="Proteomes" id="UP000274448">
    <property type="component" value="Segment"/>
</dbReference>
<organism evidence="1 4">
    <name type="scientific">Acanthamoeba polyphaga mimivirus</name>
    <name type="common">APMV</name>
    <dbReference type="NCBI Taxonomy" id="212035"/>
    <lineage>
        <taxon>Viruses</taxon>
        <taxon>Varidnaviria</taxon>
        <taxon>Bamfordvirae</taxon>
        <taxon>Nucleocytoviricota</taxon>
        <taxon>Megaviricetes</taxon>
        <taxon>Imitervirales</taxon>
        <taxon>Mimiviridae</taxon>
        <taxon>Megamimivirinae</taxon>
        <taxon>Mimivirus</taxon>
        <taxon>Mimivirus bradfordmassiliense</taxon>
    </lineage>
</organism>
<dbReference type="EMBL" id="KM982403">
    <property type="protein sequence ID" value="AKI81447.1"/>
    <property type="molecule type" value="Genomic_DNA"/>
</dbReference>